<reference evidence="1" key="1">
    <citation type="journal article" date="2022" name="Plant J.">
        <title>Strategies of tolerance reflected in two North American maple genomes.</title>
        <authorList>
            <person name="McEvoy S.L."/>
            <person name="Sezen U.U."/>
            <person name="Trouern-Trend A."/>
            <person name="McMahon S.M."/>
            <person name="Schaberg P.G."/>
            <person name="Yang J."/>
            <person name="Wegrzyn J.L."/>
            <person name="Swenson N.G."/>
        </authorList>
    </citation>
    <scope>NUCLEOTIDE SEQUENCE</scope>
    <source>
        <strain evidence="1">91603</strain>
    </source>
</reference>
<sequence length="78" mass="8908">MRETPAKKTQRQSCYSCFRFHHCFLAGTNPLSQHVHRRLSSSGCSLLDSSFQHSHCNRLIEGEASQISTMENLSRLQV</sequence>
<evidence type="ECO:0000313" key="2">
    <source>
        <dbReference type="Proteomes" id="UP001064489"/>
    </source>
</evidence>
<proteinExistence type="predicted"/>
<accession>A0AAD5NRU9</accession>
<reference evidence="1" key="2">
    <citation type="submission" date="2023-02" db="EMBL/GenBank/DDBJ databases">
        <authorList>
            <person name="Swenson N.G."/>
            <person name="Wegrzyn J.L."/>
            <person name="Mcevoy S.L."/>
        </authorList>
    </citation>
    <scope>NUCLEOTIDE SEQUENCE</scope>
    <source>
        <strain evidence="1">91603</strain>
        <tissue evidence="1">Leaf</tissue>
    </source>
</reference>
<dbReference type="EMBL" id="JAJSOW010000102">
    <property type="protein sequence ID" value="KAI9177789.1"/>
    <property type="molecule type" value="Genomic_DNA"/>
</dbReference>
<organism evidence="1 2">
    <name type="scientific">Acer negundo</name>
    <name type="common">Box elder</name>
    <dbReference type="NCBI Taxonomy" id="4023"/>
    <lineage>
        <taxon>Eukaryota</taxon>
        <taxon>Viridiplantae</taxon>
        <taxon>Streptophyta</taxon>
        <taxon>Embryophyta</taxon>
        <taxon>Tracheophyta</taxon>
        <taxon>Spermatophyta</taxon>
        <taxon>Magnoliopsida</taxon>
        <taxon>eudicotyledons</taxon>
        <taxon>Gunneridae</taxon>
        <taxon>Pentapetalae</taxon>
        <taxon>rosids</taxon>
        <taxon>malvids</taxon>
        <taxon>Sapindales</taxon>
        <taxon>Sapindaceae</taxon>
        <taxon>Hippocastanoideae</taxon>
        <taxon>Acereae</taxon>
        <taxon>Acer</taxon>
    </lineage>
</organism>
<evidence type="ECO:0000313" key="1">
    <source>
        <dbReference type="EMBL" id="KAI9177789.1"/>
    </source>
</evidence>
<dbReference type="Proteomes" id="UP001064489">
    <property type="component" value="Chromosome 5"/>
</dbReference>
<name>A0AAD5NRU9_ACENE</name>
<keyword evidence="2" id="KW-1185">Reference proteome</keyword>
<protein>
    <submittedName>
        <fullName evidence="1">Uncharacterized protein</fullName>
    </submittedName>
</protein>
<gene>
    <name evidence="1" type="ORF">LWI28_019305</name>
</gene>
<dbReference type="AlphaFoldDB" id="A0AAD5NRU9"/>
<comment type="caution">
    <text evidence="1">The sequence shown here is derived from an EMBL/GenBank/DDBJ whole genome shotgun (WGS) entry which is preliminary data.</text>
</comment>